<accession>A0ABV8CHJ2</accession>
<feature type="repeat" description="ANK" evidence="1">
    <location>
        <begin position="654"/>
        <end position="686"/>
    </location>
</feature>
<keyword evidence="2" id="KW-0812">Transmembrane</keyword>
<dbReference type="PROSITE" id="PS50088">
    <property type="entry name" value="ANK_REPEAT"/>
    <property type="match status" value="6"/>
</dbReference>
<feature type="repeat" description="ANK" evidence="1">
    <location>
        <begin position="490"/>
        <end position="522"/>
    </location>
</feature>
<keyword evidence="4" id="KW-1185">Reference proteome</keyword>
<dbReference type="SUPFAM" id="SSF48403">
    <property type="entry name" value="Ankyrin repeat"/>
    <property type="match status" value="2"/>
</dbReference>
<gene>
    <name evidence="3" type="ORF">ACFORL_10210</name>
</gene>
<comment type="caution">
    <text evidence="3">The sequence shown here is derived from an EMBL/GenBank/DDBJ whole genome shotgun (WGS) entry which is preliminary data.</text>
</comment>
<feature type="repeat" description="ANK" evidence="1">
    <location>
        <begin position="457"/>
        <end position="489"/>
    </location>
</feature>
<dbReference type="PROSITE" id="PS50297">
    <property type="entry name" value="ANK_REP_REGION"/>
    <property type="match status" value="6"/>
</dbReference>
<evidence type="ECO:0000256" key="1">
    <source>
        <dbReference type="PROSITE-ProRule" id="PRU00023"/>
    </source>
</evidence>
<dbReference type="InterPro" id="IPR002110">
    <property type="entry name" value="Ankyrin_rpt"/>
</dbReference>
<feature type="repeat" description="ANK" evidence="1">
    <location>
        <begin position="424"/>
        <end position="456"/>
    </location>
</feature>
<name>A0ABV8CHJ2_9GAMM</name>
<feature type="transmembrane region" description="Helical" evidence="2">
    <location>
        <begin position="821"/>
        <end position="843"/>
    </location>
</feature>
<evidence type="ECO:0000313" key="4">
    <source>
        <dbReference type="Proteomes" id="UP001595758"/>
    </source>
</evidence>
<dbReference type="Gene3D" id="1.25.40.20">
    <property type="entry name" value="Ankyrin repeat-containing domain"/>
    <property type="match status" value="2"/>
</dbReference>
<dbReference type="SMART" id="SM00248">
    <property type="entry name" value="ANK"/>
    <property type="match status" value="11"/>
</dbReference>
<evidence type="ECO:0000256" key="2">
    <source>
        <dbReference type="SAM" id="Phobius"/>
    </source>
</evidence>
<sequence length="875" mass="95034">MSNIFIFMSLHQSILKHQEKLGYPKQKGDCHGFALRWIEEGVVNKENLFEERRKLIQSQHDLAPLIKQAILKKSDERTNTEQRLSEIPAFYDSLFLFQSPSECDNVFEASSSLNQHDIEAISRVASSEKILEQGGLKTISRKPFIYNEQEIKAFLDELGTAFEQASTQSNQAIGILLGNHNHSIALLYRPGKGWKFRDINQDKFYSQETNNTQALARDIMTGLRANPYRFFIAHYWVNFVAWVRNLFGKHYVSFNTDLIITAQDKRVNLLENALDQISNKQVLTQAIVKRTGINYLAFVYAKHGYSQQLAQLAELGFNLNEARSDKASAVYAATGQGHLNVLQTLISHNVALNQTKKEATNLAFNAVRCGHTAIIAELANQQFNLNTASKAGENLIHIAAMNNRSDILNLLVTQNLDLNKENANGYSPIHCAAEYGYPLIVQQLAKFGADLNKAAPNGNTAAHDAARCGHASVITALAQNGANLNQLNKVGLTPALIAALNGFSSVLEALIESGADMTIASPEGITPLVLAALSGHKDALLTLSSITTDINLPLSNELTPISVAALCGHAHLISVLASKHANLDVKYKDHPPVLIAASNGHQQVITELAKYGADLNATNSIGATAACIAGEDGNLNCLVELAKQGADLNQAMNNGATPLYLAAQNGHTAVVTKLSELGADLNVAINDGGTALCAAMQNNHVETIAELIKLGVNFPEALSAGKPFTANGKAPINQFLNLFSAINQLGQHGDALAESPDNLSRAEGEKTRALVNQLLIFTRQLLIARIANDTQKQQQISRDFTAAYQQGFKAMSTHRAAWKPLLINIGIAATGVGLLAIAIKLLISGDGFFAHTKRQNQLEVINEAYIDNRIMSVSA</sequence>
<dbReference type="PANTHER" id="PTHR44207">
    <property type="entry name" value="SURFACE ANTIGEN BSPA-LIKE-RELATED"/>
    <property type="match status" value="1"/>
</dbReference>
<dbReference type="EMBL" id="JBHSAB010000023">
    <property type="protein sequence ID" value="MFC3909444.1"/>
    <property type="molecule type" value="Genomic_DNA"/>
</dbReference>
<dbReference type="RefSeq" id="WP_382343664.1">
    <property type="nucleotide sequence ID" value="NZ_JBHSAB010000023.1"/>
</dbReference>
<reference evidence="4" key="1">
    <citation type="journal article" date="2019" name="Int. J. Syst. Evol. Microbiol.">
        <title>The Global Catalogue of Microorganisms (GCM) 10K type strain sequencing project: providing services to taxonomists for standard genome sequencing and annotation.</title>
        <authorList>
            <consortium name="The Broad Institute Genomics Platform"/>
            <consortium name="The Broad Institute Genome Sequencing Center for Infectious Disease"/>
            <person name="Wu L."/>
            <person name="Ma J."/>
        </authorList>
    </citation>
    <scope>NUCLEOTIDE SEQUENCE [LARGE SCALE GENOMIC DNA]</scope>
    <source>
        <strain evidence="4">CCUG 59858</strain>
    </source>
</reference>
<keyword evidence="1" id="KW-0040">ANK repeat</keyword>
<organism evidence="3 4">
    <name type="scientific">Legionella dresdenensis</name>
    <dbReference type="NCBI Taxonomy" id="450200"/>
    <lineage>
        <taxon>Bacteria</taxon>
        <taxon>Pseudomonadati</taxon>
        <taxon>Pseudomonadota</taxon>
        <taxon>Gammaproteobacteria</taxon>
        <taxon>Legionellales</taxon>
        <taxon>Legionellaceae</taxon>
        <taxon>Legionella</taxon>
    </lineage>
</organism>
<proteinExistence type="predicted"/>
<dbReference type="InterPro" id="IPR036770">
    <property type="entry name" value="Ankyrin_rpt-contain_sf"/>
</dbReference>
<dbReference type="PANTHER" id="PTHR44207:SF2">
    <property type="entry name" value="REPEAT PROTEIN, PUTATIVE-RELATED"/>
    <property type="match status" value="1"/>
</dbReference>
<feature type="repeat" description="ANK" evidence="1">
    <location>
        <begin position="391"/>
        <end position="423"/>
    </location>
</feature>
<dbReference type="Proteomes" id="UP001595758">
    <property type="component" value="Unassembled WGS sequence"/>
</dbReference>
<dbReference type="Pfam" id="PF12796">
    <property type="entry name" value="Ank_2"/>
    <property type="match status" value="2"/>
</dbReference>
<evidence type="ECO:0000313" key="3">
    <source>
        <dbReference type="EMBL" id="MFC3909444.1"/>
    </source>
</evidence>
<keyword evidence="2" id="KW-1133">Transmembrane helix</keyword>
<keyword evidence="2" id="KW-0472">Membrane</keyword>
<protein>
    <submittedName>
        <fullName evidence="3">Ankyrin repeat domain-containing protein</fullName>
    </submittedName>
</protein>
<feature type="repeat" description="ANK" evidence="1">
    <location>
        <begin position="588"/>
        <end position="620"/>
    </location>
</feature>